<dbReference type="EMBL" id="CAESAO010000187">
    <property type="protein sequence ID" value="CAB4347066.1"/>
    <property type="molecule type" value="Genomic_DNA"/>
</dbReference>
<sequence>MSGDARTLIAKAATDVVAQVPALAPLKIVVDVQLQGRGDLQVFRLEMPQAVVTKDVATDAKIHLAMRREEFNRLVEEASIPAWRKAFEVGSIKASGVEQYMKLITQVIDKQQGRAQLKRASH</sequence>
<proteinExistence type="predicted"/>
<gene>
    <name evidence="1" type="ORF">UFOPK3522_01559</name>
</gene>
<dbReference type="AlphaFoldDB" id="A0A6J6A0Q7"/>
<organism evidence="1">
    <name type="scientific">freshwater metagenome</name>
    <dbReference type="NCBI Taxonomy" id="449393"/>
    <lineage>
        <taxon>unclassified sequences</taxon>
        <taxon>metagenomes</taxon>
        <taxon>ecological metagenomes</taxon>
    </lineage>
</organism>
<protein>
    <submittedName>
        <fullName evidence="1">Unannotated protein</fullName>
    </submittedName>
</protein>
<reference evidence="1" key="1">
    <citation type="submission" date="2020-05" db="EMBL/GenBank/DDBJ databases">
        <authorList>
            <person name="Chiriac C."/>
            <person name="Salcher M."/>
            <person name="Ghai R."/>
            <person name="Kavagutti S V."/>
        </authorList>
    </citation>
    <scope>NUCLEOTIDE SEQUENCE</scope>
</reference>
<accession>A0A6J6A0Q7</accession>
<name>A0A6J6A0Q7_9ZZZZ</name>
<evidence type="ECO:0000313" key="1">
    <source>
        <dbReference type="EMBL" id="CAB4347066.1"/>
    </source>
</evidence>